<dbReference type="AlphaFoldDB" id="A0A1G1Y2X2"/>
<dbReference type="STRING" id="1797535.A2744_02040"/>
<protein>
    <submittedName>
        <fullName evidence="1">Uncharacterized protein</fullName>
    </submittedName>
</protein>
<reference evidence="1 2" key="1">
    <citation type="journal article" date="2016" name="Nat. Commun.">
        <title>Thousands of microbial genomes shed light on interconnected biogeochemical processes in an aquifer system.</title>
        <authorList>
            <person name="Anantharaman K."/>
            <person name="Brown C.T."/>
            <person name="Hug L.A."/>
            <person name="Sharon I."/>
            <person name="Castelle C.J."/>
            <person name="Probst A.J."/>
            <person name="Thomas B.C."/>
            <person name="Singh A."/>
            <person name="Wilkins M.J."/>
            <person name="Karaoz U."/>
            <person name="Brodie E.L."/>
            <person name="Williams K.H."/>
            <person name="Hubbard S.S."/>
            <person name="Banfield J.F."/>
        </authorList>
    </citation>
    <scope>NUCLEOTIDE SEQUENCE [LARGE SCALE GENOMIC DNA]</scope>
</reference>
<name>A0A1G1Y2X2_9BACT</name>
<accession>A0A1G1Y2X2</accession>
<dbReference type="Proteomes" id="UP000178240">
    <property type="component" value="Unassembled WGS sequence"/>
</dbReference>
<dbReference type="EMBL" id="MHIE01000007">
    <property type="protein sequence ID" value="OGY46120.1"/>
    <property type="molecule type" value="Genomic_DNA"/>
</dbReference>
<evidence type="ECO:0000313" key="1">
    <source>
        <dbReference type="EMBL" id="OGY46120.1"/>
    </source>
</evidence>
<organism evidence="1 2">
    <name type="scientific">Candidatus Buchananbacteria bacterium RIFCSPHIGHO2_01_FULL_44_11</name>
    <dbReference type="NCBI Taxonomy" id="1797535"/>
    <lineage>
        <taxon>Bacteria</taxon>
        <taxon>Candidatus Buchananiibacteriota</taxon>
    </lineage>
</organism>
<proteinExistence type="predicted"/>
<sequence length="63" mass="6970">MTIALVVQANPTVSVAGRPSLATVVPTNRRGNAATNFSEKLIWLIWLHFLKQDYFLALLFAAI</sequence>
<gene>
    <name evidence="1" type="ORF">A2744_02040</name>
</gene>
<comment type="caution">
    <text evidence="1">The sequence shown here is derived from an EMBL/GenBank/DDBJ whole genome shotgun (WGS) entry which is preliminary data.</text>
</comment>
<evidence type="ECO:0000313" key="2">
    <source>
        <dbReference type="Proteomes" id="UP000178240"/>
    </source>
</evidence>